<dbReference type="InterPro" id="IPR010905">
    <property type="entry name" value="Glyco_hydro_88"/>
</dbReference>
<evidence type="ECO:0000313" key="3">
    <source>
        <dbReference type="EMBL" id="KAF7377615.1"/>
    </source>
</evidence>
<dbReference type="InterPro" id="IPR052043">
    <property type="entry name" value="PolySaccharide_Degr_Enz"/>
</dbReference>
<dbReference type="EMBL" id="JACAZH010000001">
    <property type="protein sequence ID" value="KAF7377615.1"/>
    <property type="molecule type" value="Genomic_DNA"/>
</dbReference>
<name>A0A8H6ZLC9_9AGAR</name>
<dbReference type="InterPro" id="IPR008928">
    <property type="entry name" value="6-hairpin_glycosidase_sf"/>
</dbReference>
<dbReference type="GO" id="GO:0005975">
    <property type="term" value="P:carbohydrate metabolic process"/>
    <property type="evidence" value="ECO:0007669"/>
    <property type="project" value="InterPro"/>
</dbReference>
<organism evidence="3 4">
    <name type="scientific">Mycena sanguinolenta</name>
    <dbReference type="NCBI Taxonomy" id="230812"/>
    <lineage>
        <taxon>Eukaryota</taxon>
        <taxon>Fungi</taxon>
        <taxon>Dikarya</taxon>
        <taxon>Basidiomycota</taxon>
        <taxon>Agaricomycotina</taxon>
        <taxon>Agaricomycetes</taxon>
        <taxon>Agaricomycetidae</taxon>
        <taxon>Agaricales</taxon>
        <taxon>Marasmiineae</taxon>
        <taxon>Mycenaceae</taxon>
        <taxon>Mycena</taxon>
    </lineage>
</organism>
<dbReference type="OrthoDB" id="540611at2759"/>
<dbReference type="PANTHER" id="PTHR33886">
    <property type="entry name" value="UNSATURATED RHAMNOGALACTURONAN HYDROLASE (EUROFUNG)"/>
    <property type="match status" value="1"/>
</dbReference>
<dbReference type="AlphaFoldDB" id="A0A8H6ZLC9"/>
<reference evidence="3" key="1">
    <citation type="submission" date="2020-05" db="EMBL/GenBank/DDBJ databases">
        <title>Mycena genomes resolve the evolution of fungal bioluminescence.</title>
        <authorList>
            <person name="Tsai I.J."/>
        </authorList>
    </citation>
    <scope>NUCLEOTIDE SEQUENCE</scope>
    <source>
        <strain evidence="3">160909Yilan</strain>
    </source>
</reference>
<feature type="chain" id="PRO_5034856719" evidence="2">
    <location>
        <begin position="21"/>
        <end position="397"/>
    </location>
</feature>
<evidence type="ECO:0000256" key="2">
    <source>
        <dbReference type="SAM" id="SignalP"/>
    </source>
</evidence>
<dbReference type="InterPro" id="IPR012341">
    <property type="entry name" value="6hp_glycosidase-like_sf"/>
</dbReference>
<dbReference type="SUPFAM" id="SSF48208">
    <property type="entry name" value="Six-hairpin glycosidases"/>
    <property type="match status" value="1"/>
</dbReference>
<accession>A0A8H6ZLC9</accession>
<keyword evidence="2" id="KW-0732">Signal</keyword>
<keyword evidence="4" id="KW-1185">Reference proteome</keyword>
<gene>
    <name evidence="3" type="ORF">MSAN_00184300</name>
</gene>
<dbReference type="GO" id="GO:0016787">
    <property type="term" value="F:hydrolase activity"/>
    <property type="evidence" value="ECO:0007669"/>
    <property type="project" value="UniProtKB-KW"/>
</dbReference>
<evidence type="ECO:0000256" key="1">
    <source>
        <dbReference type="ARBA" id="ARBA00022801"/>
    </source>
</evidence>
<dbReference type="Pfam" id="PF07470">
    <property type="entry name" value="Glyco_hydro_88"/>
    <property type="match status" value="1"/>
</dbReference>
<keyword evidence="1 3" id="KW-0378">Hydrolase</keyword>
<feature type="signal peptide" evidence="2">
    <location>
        <begin position="1"/>
        <end position="20"/>
    </location>
</feature>
<comment type="caution">
    <text evidence="3">The sequence shown here is derived from an EMBL/GenBank/DDBJ whole genome shotgun (WGS) entry which is preliminary data.</text>
</comment>
<evidence type="ECO:0000313" key="4">
    <source>
        <dbReference type="Proteomes" id="UP000623467"/>
    </source>
</evidence>
<sequence>MFLRLASLFPILALLPISEARPASYAVWAADSGIARGQGNGLANGLPTVSYEHGEFQWGLRLLYELTGNKTYFNYIQAGVDNIVFPNGTIHGDYNFTAFSQDPVRTGPTFIYLYQETGQAKYKTAADTFRSQLNGQPRTAQGQFWHKLMYFNQGWLDGIYMGEVFYTAYTNAFDAHNTTAWADITTQFKLMFDNTIQLPGASNNTGLMYHGYDFSHTAVWASPDRGHSPEVWDRALGWYAMALVDVLEMAPPNSGALKSTLLRILNVLAPRIRDAADPASGVWWLVITQPGRALNYFESSGAAMYIYALLKGVRLRYIEDRDGSIVKAMKKAYNYAVENWVVDNGDGTMSWKNTVQVGSLSTTGDFDYYVSQVVDLNDLKGLAAFLLASLEFEKLDS</sequence>
<dbReference type="Proteomes" id="UP000623467">
    <property type="component" value="Unassembled WGS sequence"/>
</dbReference>
<proteinExistence type="predicted"/>
<dbReference type="Gene3D" id="1.50.10.10">
    <property type="match status" value="1"/>
</dbReference>
<protein>
    <submittedName>
        <fullName evidence="3">Cell wall glycosyl hydrolase</fullName>
    </submittedName>
</protein>
<dbReference type="PANTHER" id="PTHR33886:SF11">
    <property type="entry name" value="WALL GLYCOSYL HYDROLASE YTER, PUTATIVE (AFU_ORTHOLOGUE AFUA_2G14630)-RELATED"/>
    <property type="match status" value="1"/>
</dbReference>